<dbReference type="EnsemblMetazoa" id="OVOC5026.1">
    <property type="protein sequence ID" value="OVOC5026.1"/>
    <property type="gene ID" value="WBGene00241835"/>
</dbReference>
<proteinExistence type="predicted"/>
<sequence length="74" mass="8895">MTAIFSREERALRDTMTYNEDRFLWQIGRMSGKTLIVSTRVAPPSFYPRIQLLDSFQTLRKMQRKEFKRSGRHL</sequence>
<reference evidence="1" key="2">
    <citation type="submission" date="2022-06" db="UniProtKB">
        <authorList>
            <consortium name="EnsemblMetazoa"/>
        </authorList>
    </citation>
    <scope>IDENTIFICATION</scope>
</reference>
<reference evidence="2" key="1">
    <citation type="submission" date="2013-10" db="EMBL/GenBank/DDBJ databases">
        <title>Genome sequencing of Onchocerca volvulus.</title>
        <authorList>
            <person name="Cotton J."/>
            <person name="Tsai J."/>
            <person name="Stanley E."/>
            <person name="Tracey A."/>
            <person name="Holroyd N."/>
            <person name="Lustigman S."/>
            <person name="Berriman M."/>
        </authorList>
    </citation>
    <scope>NUCLEOTIDE SEQUENCE</scope>
</reference>
<dbReference type="AlphaFoldDB" id="A0A8R1TV07"/>
<name>A0A8R1TV07_ONCVO</name>
<organism evidence="1 2">
    <name type="scientific">Onchocerca volvulus</name>
    <dbReference type="NCBI Taxonomy" id="6282"/>
    <lineage>
        <taxon>Eukaryota</taxon>
        <taxon>Metazoa</taxon>
        <taxon>Ecdysozoa</taxon>
        <taxon>Nematoda</taxon>
        <taxon>Chromadorea</taxon>
        <taxon>Rhabditida</taxon>
        <taxon>Spirurina</taxon>
        <taxon>Spiruromorpha</taxon>
        <taxon>Filarioidea</taxon>
        <taxon>Onchocercidae</taxon>
        <taxon>Onchocerca</taxon>
    </lineage>
</organism>
<evidence type="ECO:0000313" key="2">
    <source>
        <dbReference type="Proteomes" id="UP000024404"/>
    </source>
</evidence>
<dbReference type="EMBL" id="CMVM020000148">
    <property type="status" value="NOT_ANNOTATED_CDS"/>
    <property type="molecule type" value="Genomic_DNA"/>
</dbReference>
<protein>
    <submittedName>
        <fullName evidence="1">Uncharacterized protein</fullName>
    </submittedName>
</protein>
<accession>A0A8R1TV07</accession>
<evidence type="ECO:0000313" key="1">
    <source>
        <dbReference type="EnsemblMetazoa" id="OVOC5026.1"/>
    </source>
</evidence>
<keyword evidence="2" id="KW-1185">Reference proteome</keyword>
<dbReference type="Proteomes" id="UP000024404">
    <property type="component" value="Unassembled WGS sequence"/>
</dbReference>